<sequence>MKCPHCGADLTGDTCEFCGQKVIVKDQGSTANHTAAGGYAGYNPNNPGPWKPSGPPPEKWYEKTWVIILFLIFLWPIGLFLMWRYKKNWGKVAKISITIVVALCVLYSCTSPDKPDTDKTAVPKTTTVKDTAKSEPKKDERKEEIVKEHYEIDLSAGNYTAGKDIPIGTYNITATSGTGNVSSSNMFSGGLNEVMSPDDDGISQQSFNGLKMKKDVVLTVGGDVVIHLIAEDAQTGTVAARGEASGSPIDLPAGNYTAGTEFPAGIYTVIATGGTGNVSSSNMFDGGLNEVMGQEGFGVTQFNNAVFTEGVTLTVSGTSIQLVPVGE</sequence>
<feature type="transmembrane region" description="Helical" evidence="2">
    <location>
        <begin position="65"/>
        <end position="85"/>
    </location>
</feature>
<keyword evidence="2" id="KW-0472">Membrane</keyword>
<dbReference type="AlphaFoldDB" id="A0A844F991"/>
<gene>
    <name evidence="3" type="ORF">FYJ37_11885</name>
</gene>
<keyword evidence="2" id="KW-0812">Transmembrane</keyword>
<organism evidence="3 4">
    <name type="scientific">Clostridium scindens (strain JCM 10418 / VPI 12708)</name>
    <dbReference type="NCBI Taxonomy" id="29347"/>
    <lineage>
        <taxon>Bacteria</taxon>
        <taxon>Bacillati</taxon>
        <taxon>Bacillota</taxon>
        <taxon>Clostridia</taxon>
        <taxon>Lachnospirales</taxon>
        <taxon>Lachnospiraceae</taxon>
    </lineage>
</organism>
<evidence type="ECO:0000313" key="3">
    <source>
        <dbReference type="EMBL" id="MSS41030.1"/>
    </source>
</evidence>
<evidence type="ECO:0000256" key="1">
    <source>
        <dbReference type="SAM" id="MobiDB-lite"/>
    </source>
</evidence>
<name>A0A844F991_CLOSV</name>
<reference evidence="3 4" key="1">
    <citation type="submission" date="2019-08" db="EMBL/GenBank/DDBJ databases">
        <title>In-depth cultivation of the pig gut microbiome towards novel bacterial diversity and tailored functional studies.</title>
        <authorList>
            <person name="Wylensek D."/>
            <person name="Hitch T.C.A."/>
            <person name="Clavel T."/>
        </authorList>
    </citation>
    <scope>NUCLEOTIDE SEQUENCE [LARGE SCALE GENOMIC DNA]</scope>
    <source>
        <strain evidence="3 4">BL-389-WT-3D</strain>
    </source>
</reference>
<comment type="caution">
    <text evidence="3">The sequence shown here is derived from an EMBL/GenBank/DDBJ whole genome shotgun (WGS) entry which is preliminary data.</text>
</comment>
<proteinExistence type="predicted"/>
<dbReference type="RefSeq" id="WP_154323112.1">
    <property type="nucleotide sequence ID" value="NZ_CP045695.1"/>
</dbReference>
<keyword evidence="2" id="KW-1133">Transmembrane helix</keyword>
<evidence type="ECO:0000313" key="4">
    <source>
        <dbReference type="Proteomes" id="UP000462363"/>
    </source>
</evidence>
<dbReference type="Proteomes" id="UP000462363">
    <property type="component" value="Unassembled WGS sequence"/>
</dbReference>
<feature type="region of interest" description="Disordered" evidence="1">
    <location>
        <begin position="114"/>
        <end position="143"/>
    </location>
</feature>
<accession>A0A844F991</accession>
<dbReference type="EMBL" id="VUMB01000024">
    <property type="protein sequence ID" value="MSS41030.1"/>
    <property type="molecule type" value="Genomic_DNA"/>
</dbReference>
<evidence type="ECO:0000256" key="2">
    <source>
        <dbReference type="SAM" id="Phobius"/>
    </source>
</evidence>
<feature type="compositionally biased region" description="Basic and acidic residues" evidence="1">
    <location>
        <begin position="130"/>
        <end position="143"/>
    </location>
</feature>
<protein>
    <submittedName>
        <fullName evidence="3">Uncharacterized protein</fullName>
    </submittedName>
</protein>